<dbReference type="Gene3D" id="2.60.40.10">
    <property type="entry name" value="Immunoglobulins"/>
    <property type="match status" value="3"/>
</dbReference>
<keyword evidence="1" id="KW-0677">Repeat</keyword>
<dbReference type="OrthoDB" id="10253954at2759"/>
<reference evidence="4" key="1">
    <citation type="submission" date="2021-02" db="EMBL/GenBank/DDBJ databases">
        <authorList>
            <person name="Nowell W R."/>
        </authorList>
    </citation>
    <scope>NUCLEOTIDE SEQUENCE</scope>
</reference>
<dbReference type="SUPFAM" id="SSF48371">
    <property type="entry name" value="ARM repeat"/>
    <property type="match status" value="1"/>
</dbReference>
<sequence>MANVDNNKFYFDRKNYFLRFVSNEEKSDISHGINNNLNSTSNSISRNTRHALEYFVDDLRRDSHRTIQKFLNEQTVNDILRSIAQLLLNEDDRICGNSAYIMGSTVGTELGLTHFFTAFSRNRTSNTVDIVQVLCKLLAHSDSECVLNAAGTLGTICGSKEGRDLLLNHTCITQLIINTSSLLSSTNSWIASNVGLILARITVEEIGCKIILTHSKHREILSQILSALDISDPGRSTNAAFAIGRLIEGDDGKKTLISDCGQYKIFDALLLMLEVNEEKGVNKNACYALSCLCTTQFGFQLCLQYLPTFHRIILAIETLLISIEHETVWFALMCLRTIAGHDGASEHILRSKTIIDKLKQIRDKWNKYQDVQEEARGLWYLLHRNIKPNRPKIDGHDGASEHILRSKTIIDKLKQIRDKWNKYQDVQEEARGLWYLLHRNIKPNRPKIDECRNTSAEISWDVNVNSWDDAALQFRIILNNQSIGVTNTTNYSLKDLQPNTNYNVQIQYITPQGENIRSDPTIFHTDDELPPPVNNLHVERATMTAVRVSWDSPDLSACNLVKGYQTYLNDVEHERTTECVITIGSLSVSTTYKIDVCVVTSKGNGPRASINVVTASTGDSNPAPPTFSVIGRREIHIKWQPPEVIAGRFTRYELYCNRQDIPIYSGQAQEFHATMLKSDTAYTMEVVAITNEGRFRSKPAKTRTLKDEFNAQRHSLYERQSQSPPRVKRTESNHSLYFPTNTNAPKASPPPERRLSRETNGSNRNVDITSVQPIQLKPESTTNNRALPGLGKGVQLRPQELIKRRNAQRFRTEPVSMNHLQPPTTRITPSRIVPNPEFNREHQVRWAIPVVQKIPQTTPYRLASVSESPSIMPDLRRSERSASNSIPDLSLNVPRTQSLSQT</sequence>
<gene>
    <name evidence="4" type="ORF">VCS650_LOCUS10360</name>
</gene>
<evidence type="ECO:0000259" key="3">
    <source>
        <dbReference type="PROSITE" id="PS50853"/>
    </source>
</evidence>
<evidence type="ECO:0000256" key="2">
    <source>
        <dbReference type="SAM" id="MobiDB-lite"/>
    </source>
</evidence>
<comment type="caution">
    <text evidence="4">The sequence shown here is derived from an EMBL/GenBank/DDBJ whole genome shotgun (WGS) entry which is preliminary data.</text>
</comment>
<feature type="domain" description="Fibronectin type-III" evidence="3">
    <location>
        <begin position="442"/>
        <end position="528"/>
    </location>
</feature>
<dbReference type="Proteomes" id="UP000663891">
    <property type="component" value="Unassembled WGS sequence"/>
</dbReference>
<dbReference type="InterPro" id="IPR050991">
    <property type="entry name" value="ECM_Regulatory_Proteins"/>
</dbReference>
<feature type="compositionally biased region" description="Polar residues" evidence="2">
    <location>
        <begin position="881"/>
        <end position="902"/>
    </location>
</feature>
<evidence type="ECO:0000313" key="5">
    <source>
        <dbReference type="Proteomes" id="UP000663891"/>
    </source>
</evidence>
<evidence type="ECO:0000313" key="4">
    <source>
        <dbReference type="EMBL" id="CAF0920768.1"/>
    </source>
</evidence>
<dbReference type="InterPro" id="IPR036116">
    <property type="entry name" value="FN3_sf"/>
</dbReference>
<accession>A0A814AZ54</accession>
<dbReference type="InterPro" id="IPR011989">
    <property type="entry name" value="ARM-like"/>
</dbReference>
<name>A0A814AZ54_9BILA</name>
<protein>
    <recommendedName>
        <fullName evidence="3">Fibronectin type-III domain-containing protein</fullName>
    </recommendedName>
</protein>
<feature type="region of interest" description="Disordered" evidence="2">
    <location>
        <begin position="864"/>
        <end position="902"/>
    </location>
</feature>
<dbReference type="AlphaFoldDB" id="A0A814AZ54"/>
<organism evidence="4 5">
    <name type="scientific">Adineta steineri</name>
    <dbReference type="NCBI Taxonomy" id="433720"/>
    <lineage>
        <taxon>Eukaryota</taxon>
        <taxon>Metazoa</taxon>
        <taxon>Spiralia</taxon>
        <taxon>Gnathifera</taxon>
        <taxon>Rotifera</taxon>
        <taxon>Eurotatoria</taxon>
        <taxon>Bdelloidea</taxon>
        <taxon>Adinetida</taxon>
        <taxon>Adinetidae</taxon>
        <taxon>Adineta</taxon>
    </lineage>
</organism>
<feature type="compositionally biased region" description="Basic and acidic residues" evidence="2">
    <location>
        <begin position="704"/>
        <end position="717"/>
    </location>
</feature>
<dbReference type="SUPFAM" id="SSF49265">
    <property type="entry name" value="Fibronectin type III"/>
    <property type="match status" value="2"/>
</dbReference>
<dbReference type="InterPro" id="IPR003961">
    <property type="entry name" value="FN3_dom"/>
</dbReference>
<dbReference type="CDD" id="cd00063">
    <property type="entry name" value="FN3"/>
    <property type="match status" value="3"/>
</dbReference>
<dbReference type="PANTHER" id="PTHR46708:SF11">
    <property type="entry name" value="RECEPTOR-TYPE TYROSINE-PROTEIN PHOSPHATASE ETA-LIKE"/>
    <property type="match status" value="1"/>
</dbReference>
<feature type="compositionally biased region" description="Polar residues" evidence="2">
    <location>
        <begin position="733"/>
        <end position="745"/>
    </location>
</feature>
<proteinExistence type="predicted"/>
<evidence type="ECO:0000256" key="1">
    <source>
        <dbReference type="ARBA" id="ARBA00022737"/>
    </source>
</evidence>
<dbReference type="InterPro" id="IPR013783">
    <property type="entry name" value="Ig-like_fold"/>
</dbReference>
<dbReference type="Gene3D" id="1.25.10.10">
    <property type="entry name" value="Leucine-rich Repeat Variant"/>
    <property type="match status" value="1"/>
</dbReference>
<dbReference type="EMBL" id="CAJNON010000074">
    <property type="protein sequence ID" value="CAF0920768.1"/>
    <property type="molecule type" value="Genomic_DNA"/>
</dbReference>
<dbReference type="InterPro" id="IPR016024">
    <property type="entry name" value="ARM-type_fold"/>
</dbReference>
<dbReference type="PROSITE" id="PS50853">
    <property type="entry name" value="FN3"/>
    <property type="match status" value="3"/>
</dbReference>
<feature type="region of interest" description="Disordered" evidence="2">
    <location>
        <begin position="698"/>
        <end position="766"/>
    </location>
</feature>
<dbReference type="SMART" id="SM00060">
    <property type="entry name" value="FN3"/>
    <property type="match status" value="3"/>
</dbReference>
<feature type="domain" description="Fibronectin type-III" evidence="3">
    <location>
        <begin position="621"/>
        <end position="710"/>
    </location>
</feature>
<dbReference type="PANTHER" id="PTHR46708">
    <property type="entry name" value="TENASCIN"/>
    <property type="match status" value="1"/>
</dbReference>
<feature type="domain" description="Fibronectin type-III" evidence="3">
    <location>
        <begin position="532"/>
        <end position="620"/>
    </location>
</feature>
<dbReference type="Pfam" id="PF00041">
    <property type="entry name" value="fn3"/>
    <property type="match status" value="3"/>
</dbReference>